<dbReference type="EMBL" id="CP015623">
    <property type="protein sequence ID" value="ANE05524.1"/>
    <property type="molecule type" value="Genomic_DNA"/>
</dbReference>
<evidence type="ECO:0000313" key="1">
    <source>
        <dbReference type="EMBL" id="ANE05524.1"/>
    </source>
</evidence>
<keyword evidence="1" id="KW-0614">Plasmid</keyword>
<dbReference type="AlphaFoldDB" id="A0A172QXV6"/>
<dbReference type="KEGG" id="ccjz:ccrud_14380"/>
<geneLocation type="plasmid" evidence="1 2">
    <name>pCRULAC1</name>
</geneLocation>
<protein>
    <submittedName>
        <fullName evidence="1">Uncharacterized protein</fullName>
    </submittedName>
</protein>
<name>A0A172QXV6_9CORY</name>
<dbReference type="RefSeq" id="WP_066570366.1">
    <property type="nucleotide sequence ID" value="NZ_CP015623.1"/>
</dbReference>
<proteinExistence type="predicted"/>
<gene>
    <name evidence="1" type="ORF">ccrud_14380</name>
</gene>
<accession>A0A172QXV6</accession>
<sequence length="92" mass="10479">MTTAITNLKPSPTKLAVEYIIDHEIMDASREITVEDGRMTSHLSYRDSNSDQPHLTISRCGIVNDRVTGEPHLHFDWATEHDFESVREAVNQ</sequence>
<dbReference type="Proteomes" id="UP000076929">
    <property type="component" value="Plasmid pCRULAC1"/>
</dbReference>
<evidence type="ECO:0000313" key="2">
    <source>
        <dbReference type="Proteomes" id="UP000076929"/>
    </source>
</evidence>
<organism evidence="1 2">
    <name type="scientific">Corynebacterium crudilactis</name>
    <dbReference type="NCBI Taxonomy" id="1652495"/>
    <lineage>
        <taxon>Bacteria</taxon>
        <taxon>Bacillati</taxon>
        <taxon>Actinomycetota</taxon>
        <taxon>Actinomycetes</taxon>
        <taxon>Mycobacteriales</taxon>
        <taxon>Corynebacteriaceae</taxon>
        <taxon>Corynebacterium</taxon>
    </lineage>
</organism>
<reference evidence="1 2" key="1">
    <citation type="submission" date="2016-05" db="EMBL/GenBank/DDBJ databases">
        <title>Complete genome sequence of Corynebacterium crudilactis, a new Corynebacterium species isolated from raw cow's milk.</title>
        <authorList>
            <person name="Christian R."/>
            <person name="Zimmermann J."/>
            <person name="Lipski A."/>
            <person name="Kalinowski J."/>
        </authorList>
    </citation>
    <scope>NUCLEOTIDE SEQUENCE [LARGE SCALE GENOMIC DNA]</scope>
    <source>
        <strain evidence="1 2">JZ16</strain>
        <plasmid evidence="1 2">pCRULAC1</plasmid>
    </source>
</reference>
<keyword evidence="2" id="KW-1185">Reference proteome</keyword>